<evidence type="ECO:0000313" key="2">
    <source>
        <dbReference type="Proteomes" id="UP000295176"/>
    </source>
</evidence>
<dbReference type="InterPro" id="IPR010323">
    <property type="entry name" value="DUF924"/>
</dbReference>
<protein>
    <submittedName>
        <fullName evidence="1">Uncharacterized protein (DUF924 family)</fullName>
    </submittedName>
</protein>
<dbReference type="SUPFAM" id="SSF48452">
    <property type="entry name" value="TPR-like"/>
    <property type="match status" value="1"/>
</dbReference>
<dbReference type="Pfam" id="PF06041">
    <property type="entry name" value="DUF924"/>
    <property type="match status" value="1"/>
</dbReference>
<dbReference type="Gene3D" id="1.20.58.320">
    <property type="entry name" value="TPR-like"/>
    <property type="match status" value="1"/>
</dbReference>
<dbReference type="Proteomes" id="UP000295176">
    <property type="component" value="Unassembled WGS sequence"/>
</dbReference>
<dbReference type="RefSeq" id="WP_133531020.1">
    <property type="nucleotide sequence ID" value="NZ_SNXX01000028.1"/>
</dbReference>
<sequence length="181" mass="21208">MTDKSKEVLEFWFEELDPKQWFNSTEELDQKIYKRFGELHDAAAKGELESWRVTPEGSLAEIIVLDQFSRNIYRGKPDAFANDLAALVLAQEAIRKGFHSKLETLKRSFIYMPFMHSESLIVHKKALRLFNEPGLEDNFDYEIKHKNIIERFGRYPHRNKILGRHSTAEEIEFLSQPGSSF</sequence>
<proteinExistence type="predicted"/>
<accession>A0A4R6RQJ5</accession>
<comment type="caution">
    <text evidence="1">The sequence shown here is derived from an EMBL/GenBank/DDBJ whole genome shotgun (WGS) entry which is preliminary data.</text>
</comment>
<dbReference type="EMBL" id="SNXX01000028">
    <property type="protein sequence ID" value="TDP88924.1"/>
    <property type="molecule type" value="Genomic_DNA"/>
</dbReference>
<dbReference type="AlphaFoldDB" id="A0A4R6RQJ5"/>
<evidence type="ECO:0000313" key="1">
    <source>
        <dbReference type="EMBL" id="TDP88924.1"/>
    </source>
</evidence>
<dbReference type="InterPro" id="IPR011990">
    <property type="entry name" value="TPR-like_helical_dom_sf"/>
</dbReference>
<reference evidence="1 2" key="1">
    <citation type="submission" date="2019-03" db="EMBL/GenBank/DDBJ databases">
        <title>Subsurface microbial communities from deep shales in Ohio and West Virginia, USA.</title>
        <authorList>
            <person name="Wrighton K."/>
        </authorList>
    </citation>
    <scope>NUCLEOTIDE SEQUENCE [LARGE SCALE GENOMIC DNA]</scope>
    <source>
        <strain evidence="1 2">MSL 7</strain>
    </source>
</reference>
<dbReference type="Gene3D" id="1.25.40.10">
    <property type="entry name" value="Tetratricopeptide repeat domain"/>
    <property type="match status" value="1"/>
</dbReference>
<gene>
    <name evidence="1" type="ORF">C7957_12813</name>
</gene>
<name>A0A4R6RQJ5_9FIRM</name>
<organism evidence="1 2">
    <name type="scientific">Halanaerobium saccharolyticum</name>
    <dbReference type="NCBI Taxonomy" id="43595"/>
    <lineage>
        <taxon>Bacteria</taxon>
        <taxon>Bacillati</taxon>
        <taxon>Bacillota</taxon>
        <taxon>Clostridia</taxon>
        <taxon>Halanaerobiales</taxon>
        <taxon>Halanaerobiaceae</taxon>
        <taxon>Halanaerobium</taxon>
    </lineage>
</organism>